<organism evidence="2 3">
    <name type="scientific">Blattamonas nauphoetae</name>
    <dbReference type="NCBI Taxonomy" id="2049346"/>
    <lineage>
        <taxon>Eukaryota</taxon>
        <taxon>Metamonada</taxon>
        <taxon>Preaxostyla</taxon>
        <taxon>Oxymonadida</taxon>
        <taxon>Blattamonas</taxon>
    </lineage>
</organism>
<name>A0ABQ9XAD7_9EUKA</name>
<evidence type="ECO:0000313" key="2">
    <source>
        <dbReference type="EMBL" id="KAK2948290.1"/>
    </source>
</evidence>
<dbReference type="Proteomes" id="UP001281761">
    <property type="component" value="Unassembled WGS sequence"/>
</dbReference>
<feature type="compositionally biased region" description="Basic and acidic residues" evidence="1">
    <location>
        <begin position="112"/>
        <end position="128"/>
    </location>
</feature>
<evidence type="ECO:0000313" key="3">
    <source>
        <dbReference type="Proteomes" id="UP001281761"/>
    </source>
</evidence>
<accession>A0ABQ9XAD7</accession>
<feature type="region of interest" description="Disordered" evidence="1">
    <location>
        <begin position="73"/>
        <end position="149"/>
    </location>
</feature>
<reference evidence="2 3" key="1">
    <citation type="journal article" date="2022" name="bioRxiv">
        <title>Genomics of Preaxostyla Flagellates Illuminates Evolutionary Transitions and the Path Towards Mitochondrial Loss.</title>
        <authorList>
            <person name="Novak L.V.F."/>
            <person name="Treitli S.C."/>
            <person name="Pyrih J."/>
            <person name="Halakuc P."/>
            <person name="Pipaliya S.V."/>
            <person name="Vacek V."/>
            <person name="Brzon O."/>
            <person name="Soukal P."/>
            <person name="Eme L."/>
            <person name="Dacks J.B."/>
            <person name="Karnkowska A."/>
            <person name="Elias M."/>
            <person name="Hampl V."/>
        </authorList>
    </citation>
    <scope>NUCLEOTIDE SEQUENCE [LARGE SCALE GENOMIC DNA]</scope>
    <source>
        <strain evidence="2">NAU3</strain>
        <tissue evidence="2">Gut</tissue>
    </source>
</reference>
<comment type="caution">
    <text evidence="2">The sequence shown here is derived from an EMBL/GenBank/DDBJ whole genome shotgun (WGS) entry which is preliminary data.</text>
</comment>
<sequence length="149" mass="16321">MSVDRPKICRQGPNPIPVWGDEMNGSYQLAFRIALWLSCLGACPAGREMFDPVWLMPSVGEDDDSVFEALYSSPSLKDSEGSEKEQNLSRFLSPSDIHTPPSISELGGEEEGTGREEAEAEEAREHRSSVQSFPHPSSLGFHQTGPELG</sequence>
<protein>
    <submittedName>
        <fullName evidence="2">Uncharacterized protein</fullName>
    </submittedName>
</protein>
<keyword evidence="3" id="KW-1185">Reference proteome</keyword>
<proteinExistence type="predicted"/>
<evidence type="ECO:0000256" key="1">
    <source>
        <dbReference type="SAM" id="MobiDB-lite"/>
    </source>
</evidence>
<dbReference type="EMBL" id="JARBJD010000179">
    <property type="protein sequence ID" value="KAK2948290.1"/>
    <property type="molecule type" value="Genomic_DNA"/>
</dbReference>
<feature type="compositionally biased region" description="Basic and acidic residues" evidence="1">
    <location>
        <begin position="77"/>
        <end position="87"/>
    </location>
</feature>
<gene>
    <name evidence="2" type="ORF">BLNAU_16739</name>
</gene>